<evidence type="ECO:0000313" key="2">
    <source>
        <dbReference type="EMBL" id="HJA93449.1"/>
    </source>
</evidence>
<reference evidence="2" key="2">
    <citation type="submission" date="2021-04" db="EMBL/GenBank/DDBJ databases">
        <authorList>
            <person name="Gilroy R."/>
        </authorList>
    </citation>
    <scope>NUCLEOTIDE SEQUENCE</scope>
    <source>
        <strain evidence="2">CHK179-7159</strain>
    </source>
</reference>
<dbReference type="Pfam" id="PF04346">
    <property type="entry name" value="EutH"/>
    <property type="match status" value="1"/>
</dbReference>
<name>A0A9D2L0J2_9FIRM</name>
<dbReference type="GO" id="GO:0005886">
    <property type="term" value="C:plasma membrane"/>
    <property type="evidence" value="ECO:0007669"/>
    <property type="project" value="TreeGrafter"/>
</dbReference>
<comment type="caution">
    <text evidence="2">The sequence shown here is derived from an EMBL/GenBank/DDBJ whole genome shotgun (WGS) entry which is preliminary data.</text>
</comment>
<feature type="transmembrane region" description="Helical" evidence="1">
    <location>
        <begin position="230"/>
        <end position="252"/>
    </location>
</feature>
<keyword evidence="1" id="KW-0812">Transmembrane</keyword>
<dbReference type="InterPro" id="IPR007441">
    <property type="entry name" value="EutH"/>
</dbReference>
<feature type="transmembrane region" description="Helical" evidence="1">
    <location>
        <begin position="331"/>
        <end position="349"/>
    </location>
</feature>
<keyword evidence="1" id="KW-0472">Membrane</keyword>
<accession>A0A9D2L0J2</accession>
<dbReference type="Proteomes" id="UP000886858">
    <property type="component" value="Unassembled WGS sequence"/>
</dbReference>
<gene>
    <name evidence="2" type="ORF">H9717_10115</name>
</gene>
<feature type="transmembrane region" description="Helical" evidence="1">
    <location>
        <begin position="300"/>
        <end position="319"/>
    </location>
</feature>
<evidence type="ECO:0000256" key="1">
    <source>
        <dbReference type="SAM" id="Phobius"/>
    </source>
</evidence>
<keyword evidence="1" id="KW-1133">Transmembrane helix</keyword>
<dbReference type="EMBL" id="DWYY01000111">
    <property type="protein sequence ID" value="HJA93449.1"/>
    <property type="molecule type" value="Genomic_DNA"/>
</dbReference>
<feature type="transmembrane region" description="Helical" evidence="1">
    <location>
        <begin position="196"/>
        <end position="218"/>
    </location>
</feature>
<feature type="transmembrane region" description="Helical" evidence="1">
    <location>
        <begin position="104"/>
        <end position="128"/>
    </location>
</feature>
<dbReference type="PANTHER" id="PTHR40089">
    <property type="entry name" value="ETHANOLAMINE UTILIZATION PROTEIN EUTH"/>
    <property type="match status" value="1"/>
</dbReference>
<feature type="transmembrane region" description="Helical" evidence="1">
    <location>
        <begin position="67"/>
        <end position="84"/>
    </location>
</feature>
<reference evidence="2" key="1">
    <citation type="journal article" date="2021" name="PeerJ">
        <title>Extensive microbial diversity within the chicken gut microbiome revealed by metagenomics and culture.</title>
        <authorList>
            <person name="Gilroy R."/>
            <person name="Ravi A."/>
            <person name="Getino M."/>
            <person name="Pursley I."/>
            <person name="Horton D.L."/>
            <person name="Alikhan N.F."/>
            <person name="Baker D."/>
            <person name="Gharbi K."/>
            <person name="Hall N."/>
            <person name="Watson M."/>
            <person name="Adriaenssens E.M."/>
            <person name="Foster-Nyarko E."/>
            <person name="Jarju S."/>
            <person name="Secka A."/>
            <person name="Antonio M."/>
            <person name="Oren A."/>
            <person name="Chaudhuri R.R."/>
            <person name="La Ragione R."/>
            <person name="Hildebrand F."/>
            <person name="Pallen M.J."/>
        </authorList>
    </citation>
    <scope>NUCLEOTIDE SEQUENCE</scope>
    <source>
        <strain evidence="2">CHK179-7159</strain>
    </source>
</reference>
<organism evidence="2 3">
    <name type="scientific">Candidatus Eisenbergiella merdipullorum</name>
    <dbReference type="NCBI Taxonomy" id="2838553"/>
    <lineage>
        <taxon>Bacteria</taxon>
        <taxon>Bacillati</taxon>
        <taxon>Bacillota</taxon>
        <taxon>Clostridia</taxon>
        <taxon>Lachnospirales</taxon>
        <taxon>Lachnospiraceae</taxon>
        <taxon>Eisenbergiella</taxon>
    </lineage>
</organism>
<feature type="transmembrane region" description="Helical" evidence="1">
    <location>
        <begin position="38"/>
        <end position="60"/>
    </location>
</feature>
<dbReference type="PANTHER" id="PTHR40089:SF1">
    <property type="entry name" value="ETHANOLAMINE PERMEASE EUTH-RELATED"/>
    <property type="match status" value="1"/>
</dbReference>
<sequence length="356" mass="37776">MNRIIMIFFAAAAALGGLDCIAGNKKGYGERFEEAFRLLGPTALSMTGMICISPALSFLLERLLAPLLRLAGTDPALAGGFFAIDMGGYQLAVQLADSPDWGGYFGIIVGAVFGCTLTFTLPVGIGVIEERDSGYFLKGIIIGLIAMPVGFLAGGLLFGFSPLLLLCRLAVLLVCALLLVLGLWKCPARMVKGFRLFVRGLKLLITLGLTIGAVLYLLDLESRYITPVMDAMQTVSSICVVMLGSLPAALFLQRILRFPLQKAGSFLKLDETAVTAILIGTVSVLPALTMLKDMSPRGRVAVSAYLVSAASLMGAHIAFTMGVSPDLTGPLIAAKLTGAFSALFAALWMERRKDEP</sequence>
<evidence type="ECO:0000313" key="3">
    <source>
        <dbReference type="Proteomes" id="UP000886858"/>
    </source>
</evidence>
<dbReference type="AlphaFoldDB" id="A0A9D2L0J2"/>
<proteinExistence type="predicted"/>
<protein>
    <submittedName>
        <fullName evidence="2">Ethanolamine utilization protein EutH</fullName>
    </submittedName>
</protein>
<dbReference type="GO" id="GO:0034228">
    <property type="term" value="F:ethanolamine transmembrane transporter activity"/>
    <property type="evidence" value="ECO:0007669"/>
    <property type="project" value="InterPro"/>
</dbReference>
<feature type="transmembrane region" description="Helical" evidence="1">
    <location>
        <begin position="135"/>
        <end position="157"/>
    </location>
</feature>
<feature type="transmembrane region" description="Helical" evidence="1">
    <location>
        <begin position="163"/>
        <end position="184"/>
    </location>
</feature>